<protein>
    <submittedName>
        <fullName evidence="1">Uncharacterized protein</fullName>
    </submittedName>
</protein>
<dbReference type="RefSeq" id="WP_157088827.1">
    <property type="nucleotide sequence ID" value="NZ_CP140000.1"/>
</dbReference>
<sequence>MELLRDGLTFDLTGLAPKEGTATALANLRVGLPADFDPSTYEALLLAPGPHLAGAESLLPVVQVAASLLLALATLPGLAAIGWLPAGNLVSPRWFVDAVRPWLNGGPFPAMALAGLKRGDDRVTSIGLTFFIGQEFALHTGGARPGEQHARAAVRLTDWLIAHGHIAQAQAVELPGAGTLWLEPGEDCIISARWA</sequence>
<keyword evidence="2" id="KW-1185">Reference proteome</keyword>
<dbReference type="EMBL" id="JAVDRD010000001">
    <property type="protein sequence ID" value="MDR6509443.1"/>
    <property type="molecule type" value="Genomic_DNA"/>
</dbReference>
<reference evidence="1 2" key="1">
    <citation type="submission" date="2023-07" db="EMBL/GenBank/DDBJ databases">
        <title>Sorghum-associated microbial communities from plants grown in Nebraska, USA.</title>
        <authorList>
            <person name="Schachtman D."/>
        </authorList>
    </citation>
    <scope>NUCLEOTIDE SEQUENCE [LARGE SCALE GENOMIC DNA]</scope>
    <source>
        <strain evidence="1 2">DS1027</strain>
    </source>
</reference>
<name>A0ABU1MH01_9SPHN</name>
<dbReference type="Proteomes" id="UP001184150">
    <property type="component" value="Unassembled WGS sequence"/>
</dbReference>
<comment type="caution">
    <text evidence="1">The sequence shown here is derived from an EMBL/GenBank/DDBJ whole genome shotgun (WGS) entry which is preliminary data.</text>
</comment>
<accession>A0ABU1MH01</accession>
<evidence type="ECO:0000313" key="1">
    <source>
        <dbReference type="EMBL" id="MDR6509443.1"/>
    </source>
</evidence>
<gene>
    <name evidence="1" type="ORF">J2792_000283</name>
</gene>
<evidence type="ECO:0000313" key="2">
    <source>
        <dbReference type="Proteomes" id="UP001184150"/>
    </source>
</evidence>
<proteinExistence type="predicted"/>
<organism evidence="1 2">
    <name type="scientific">Novosphingobium capsulatum</name>
    <dbReference type="NCBI Taxonomy" id="13688"/>
    <lineage>
        <taxon>Bacteria</taxon>
        <taxon>Pseudomonadati</taxon>
        <taxon>Pseudomonadota</taxon>
        <taxon>Alphaproteobacteria</taxon>
        <taxon>Sphingomonadales</taxon>
        <taxon>Sphingomonadaceae</taxon>
        <taxon>Novosphingobium</taxon>
    </lineage>
</organism>